<dbReference type="AlphaFoldDB" id="A0AAN4W2R5"/>
<feature type="domain" description="IstB-like ATP-binding" evidence="1">
    <location>
        <begin position="8"/>
        <end position="64"/>
    </location>
</feature>
<sequence>MWFEVKFEKCDLVICDEVGDISFDKAGAELLFNHLSLWAGRKPTIITANMDIERWNEIFPALALAPTPN</sequence>
<evidence type="ECO:0000313" key="4">
    <source>
        <dbReference type="Proteomes" id="UP001310022"/>
    </source>
</evidence>
<proteinExistence type="predicted"/>
<comment type="caution">
    <text evidence="2">The sequence shown here is derived from an EMBL/GenBank/DDBJ whole genome shotgun (WGS) entry which is preliminary data.</text>
</comment>
<protein>
    <recommendedName>
        <fullName evidence="1">IstB-like ATP-binding domain-containing protein</fullName>
    </recommendedName>
</protein>
<keyword evidence="4" id="KW-1185">Reference proteome</keyword>
<dbReference type="InterPro" id="IPR002611">
    <property type="entry name" value="IstB_ATP-bd"/>
</dbReference>
<evidence type="ECO:0000259" key="1">
    <source>
        <dbReference type="Pfam" id="PF01695"/>
    </source>
</evidence>
<dbReference type="Pfam" id="PF01695">
    <property type="entry name" value="IstB_IS21"/>
    <property type="match status" value="1"/>
</dbReference>
<dbReference type="InterPro" id="IPR027417">
    <property type="entry name" value="P-loop_NTPase"/>
</dbReference>
<dbReference type="GO" id="GO:0005524">
    <property type="term" value="F:ATP binding"/>
    <property type="evidence" value="ECO:0007669"/>
    <property type="project" value="InterPro"/>
</dbReference>
<dbReference type="EMBL" id="BQKE01000006">
    <property type="protein sequence ID" value="GJM64664.1"/>
    <property type="molecule type" value="Genomic_DNA"/>
</dbReference>
<evidence type="ECO:0000313" key="3">
    <source>
        <dbReference type="EMBL" id="GJM65082.1"/>
    </source>
</evidence>
<accession>A0AAN4W2R5</accession>
<evidence type="ECO:0000313" key="2">
    <source>
        <dbReference type="EMBL" id="GJM64664.1"/>
    </source>
</evidence>
<dbReference type="Proteomes" id="UP001310022">
    <property type="component" value="Unassembled WGS sequence"/>
</dbReference>
<dbReference type="RefSeq" id="WP_420916754.1">
    <property type="nucleotide sequence ID" value="NZ_BQKE01000006.1"/>
</dbReference>
<organism evidence="2 4">
    <name type="scientific">Persicobacter diffluens</name>
    <dbReference type="NCBI Taxonomy" id="981"/>
    <lineage>
        <taxon>Bacteria</taxon>
        <taxon>Pseudomonadati</taxon>
        <taxon>Bacteroidota</taxon>
        <taxon>Cytophagia</taxon>
        <taxon>Cytophagales</taxon>
        <taxon>Persicobacteraceae</taxon>
        <taxon>Persicobacter</taxon>
    </lineage>
</organism>
<dbReference type="SUPFAM" id="SSF52540">
    <property type="entry name" value="P-loop containing nucleoside triphosphate hydrolases"/>
    <property type="match status" value="1"/>
</dbReference>
<dbReference type="Gene3D" id="3.40.50.300">
    <property type="entry name" value="P-loop containing nucleotide triphosphate hydrolases"/>
    <property type="match status" value="1"/>
</dbReference>
<reference evidence="2 4" key="1">
    <citation type="submission" date="2021-12" db="EMBL/GenBank/DDBJ databases">
        <title>Genome sequencing of bacteria with rrn-lacking chromosome and rrn-plasmid.</title>
        <authorList>
            <person name="Anda M."/>
            <person name="Iwasaki W."/>
        </authorList>
    </citation>
    <scope>NUCLEOTIDE SEQUENCE [LARGE SCALE GENOMIC DNA]</scope>
    <source>
        <strain evidence="2 4">NBRC 15940</strain>
    </source>
</reference>
<name>A0AAN4W2R5_9BACT</name>
<dbReference type="EMBL" id="BQKE01000013">
    <property type="protein sequence ID" value="GJM65082.1"/>
    <property type="molecule type" value="Genomic_DNA"/>
</dbReference>
<gene>
    <name evidence="2" type="ORF">PEDI_52160</name>
    <name evidence="3" type="ORF">PEDI_56340</name>
</gene>